<evidence type="ECO:0000256" key="7">
    <source>
        <dbReference type="ARBA" id="ARBA00023128"/>
    </source>
</evidence>
<dbReference type="Pfam" id="PF02466">
    <property type="entry name" value="Tim17"/>
    <property type="match status" value="1"/>
</dbReference>
<sequence length="187" mass="19579">APQYLRRPPCPWRIVDDCGGAFTMGVIGGGVFQALKGFRNAPAGLRHRLRGSASAIRTRAPQIGGEGAWPERGGLWGGCGEPGGGPQISPPLPAGGPLAMVGSALMGGVLLALIEGVGILLTRHTAPHFANREWAGPQRSEVPGRAQGSPAGGQRSLEGLRPPKRSCRGQRSLVKVRRRQQGVRGHQ</sequence>
<keyword evidence="5" id="KW-0999">Mitochondrion inner membrane</keyword>
<keyword evidence="12" id="KW-1185">Reference proteome</keyword>
<keyword evidence="7" id="KW-0496">Mitochondrion</keyword>
<evidence type="ECO:0000313" key="11">
    <source>
        <dbReference type="Ensembl" id="ENSAZOP00000015330.1"/>
    </source>
</evidence>
<proteinExistence type="inferred from homology"/>
<dbReference type="PANTHER" id="PTHR10485:SF2">
    <property type="entry name" value="MITOCHONDRIAL IMPORT INNER MEMBRANE TRANSLOCASE SUBUNIT TIM17-B"/>
    <property type="match status" value="1"/>
</dbReference>
<feature type="transmembrane region" description="Helical" evidence="10">
    <location>
        <begin position="98"/>
        <end position="122"/>
    </location>
</feature>
<evidence type="ECO:0000256" key="2">
    <source>
        <dbReference type="ARBA" id="ARBA00004448"/>
    </source>
</evidence>
<evidence type="ECO:0000313" key="12">
    <source>
        <dbReference type="Proteomes" id="UP000694549"/>
    </source>
</evidence>
<evidence type="ECO:0000256" key="3">
    <source>
        <dbReference type="ARBA" id="ARBA00008444"/>
    </source>
</evidence>
<evidence type="ECO:0000256" key="4">
    <source>
        <dbReference type="ARBA" id="ARBA00022692"/>
    </source>
</evidence>
<reference evidence="11" key="2">
    <citation type="submission" date="2025-09" db="UniProtKB">
        <authorList>
            <consortium name="Ensembl"/>
        </authorList>
    </citation>
    <scope>IDENTIFICATION</scope>
</reference>
<comment type="similarity">
    <text evidence="3">Belongs to the Tim17/Tim22/Tim23 family.</text>
</comment>
<dbReference type="GO" id="GO:0008320">
    <property type="term" value="F:protein transmembrane transporter activity"/>
    <property type="evidence" value="ECO:0007669"/>
    <property type="project" value="TreeGrafter"/>
</dbReference>
<feature type="compositionally biased region" description="Basic residues" evidence="9">
    <location>
        <begin position="162"/>
        <end position="187"/>
    </location>
</feature>
<dbReference type="AlphaFoldDB" id="A0A8B9ZUA8"/>
<keyword evidence="4 10" id="KW-0812">Transmembrane</keyword>
<comment type="function">
    <text evidence="1">Essential component of the TIM23 complex, a complex that mediates the translocation of transit peptide-containing proteins across the mitochondrial inner membrane.</text>
</comment>
<evidence type="ECO:0000256" key="9">
    <source>
        <dbReference type="SAM" id="MobiDB-lite"/>
    </source>
</evidence>
<dbReference type="GO" id="GO:0030150">
    <property type="term" value="P:protein import into mitochondrial matrix"/>
    <property type="evidence" value="ECO:0007669"/>
    <property type="project" value="TreeGrafter"/>
</dbReference>
<name>A0A8B9ZUA8_9AVES</name>
<evidence type="ECO:0000256" key="8">
    <source>
        <dbReference type="ARBA" id="ARBA00023136"/>
    </source>
</evidence>
<dbReference type="Proteomes" id="UP000694549">
    <property type="component" value="Unplaced"/>
</dbReference>
<evidence type="ECO:0000256" key="6">
    <source>
        <dbReference type="ARBA" id="ARBA00022989"/>
    </source>
</evidence>
<evidence type="ECO:0008006" key="13">
    <source>
        <dbReference type="Google" id="ProtNLM"/>
    </source>
</evidence>
<feature type="region of interest" description="Disordered" evidence="9">
    <location>
        <begin position="132"/>
        <end position="187"/>
    </location>
</feature>
<dbReference type="Ensembl" id="ENSAZOT00000016484.1">
    <property type="protein sequence ID" value="ENSAZOP00000015330.1"/>
    <property type="gene ID" value="ENSAZOG00000009947.1"/>
</dbReference>
<organism evidence="11 12">
    <name type="scientific">Anas zonorhyncha</name>
    <name type="common">Eastern spot-billed duck</name>
    <dbReference type="NCBI Taxonomy" id="75864"/>
    <lineage>
        <taxon>Eukaryota</taxon>
        <taxon>Metazoa</taxon>
        <taxon>Chordata</taxon>
        <taxon>Craniata</taxon>
        <taxon>Vertebrata</taxon>
        <taxon>Euteleostomi</taxon>
        <taxon>Archelosauria</taxon>
        <taxon>Archosauria</taxon>
        <taxon>Dinosauria</taxon>
        <taxon>Saurischia</taxon>
        <taxon>Theropoda</taxon>
        <taxon>Coelurosauria</taxon>
        <taxon>Aves</taxon>
        <taxon>Neognathae</taxon>
        <taxon>Galloanserae</taxon>
        <taxon>Anseriformes</taxon>
        <taxon>Anatidae</taxon>
        <taxon>Anatinae</taxon>
        <taxon>Anas</taxon>
    </lineage>
</organism>
<keyword evidence="6 10" id="KW-1133">Transmembrane helix</keyword>
<accession>A0A8B9ZUA8</accession>
<evidence type="ECO:0000256" key="1">
    <source>
        <dbReference type="ARBA" id="ARBA00002959"/>
    </source>
</evidence>
<reference evidence="11" key="1">
    <citation type="submission" date="2025-08" db="UniProtKB">
        <authorList>
            <consortium name="Ensembl"/>
        </authorList>
    </citation>
    <scope>IDENTIFICATION</scope>
</reference>
<keyword evidence="8 10" id="KW-0472">Membrane</keyword>
<dbReference type="GO" id="GO:0005744">
    <property type="term" value="C:TIM23 mitochondrial import inner membrane translocase complex"/>
    <property type="evidence" value="ECO:0007669"/>
    <property type="project" value="TreeGrafter"/>
</dbReference>
<comment type="subcellular location">
    <subcellularLocation>
        <location evidence="2">Mitochondrion inner membrane</location>
        <topology evidence="2">Multi-pass membrane protein</topology>
    </subcellularLocation>
</comment>
<evidence type="ECO:0000256" key="10">
    <source>
        <dbReference type="SAM" id="Phobius"/>
    </source>
</evidence>
<protein>
    <recommendedName>
        <fullName evidence="13">Mitochondrial import inner membrane translocase subunit Tim17-B</fullName>
    </recommendedName>
</protein>
<dbReference type="PANTHER" id="PTHR10485">
    <property type="entry name" value="MITOCHONDRIAL IMPORT INNER MEMBRANE TRANSLOCASE SUBUNIT TIM-17"/>
    <property type="match status" value="1"/>
</dbReference>
<evidence type="ECO:0000256" key="5">
    <source>
        <dbReference type="ARBA" id="ARBA00022792"/>
    </source>
</evidence>